<organism evidence="5 6">
    <name type="scientific">Methanosarcina barkeri str. Wiesmoor</name>
    <dbReference type="NCBI Taxonomy" id="1434109"/>
    <lineage>
        <taxon>Archaea</taxon>
        <taxon>Methanobacteriati</taxon>
        <taxon>Methanobacteriota</taxon>
        <taxon>Stenosarchaea group</taxon>
        <taxon>Methanomicrobia</taxon>
        <taxon>Methanosarcinales</taxon>
        <taxon>Methanosarcinaceae</taxon>
        <taxon>Methanosarcina</taxon>
    </lineage>
</organism>
<evidence type="ECO:0000256" key="1">
    <source>
        <dbReference type="ARBA" id="ARBA00008061"/>
    </source>
</evidence>
<dbReference type="Pfam" id="PF02922">
    <property type="entry name" value="CBM_48"/>
    <property type="match status" value="2"/>
</dbReference>
<accession>A0A0E3LLL1</accession>
<evidence type="ECO:0000313" key="5">
    <source>
        <dbReference type="EMBL" id="AKB51461.1"/>
    </source>
</evidence>
<evidence type="ECO:0000259" key="4">
    <source>
        <dbReference type="SMART" id="SM00642"/>
    </source>
</evidence>
<dbReference type="SUPFAM" id="SSF81296">
    <property type="entry name" value="E set domains"/>
    <property type="match status" value="2"/>
</dbReference>
<dbReference type="EMBL" id="CP009526">
    <property type="protein sequence ID" value="AKB51461.1"/>
    <property type="molecule type" value="Genomic_DNA"/>
</dbReference>
<dbReference type="AlphaFoldDB" id="A0A0E3LLL1"/>
<dbReference type="PATRIC" id="fig|1434109.4.peg.2843"/>
<dbReference type="Gene3D" id="3.20.20.80">
    <property type="entry name" value="Glycosidases"/>
    <property type="match status" value="1"/>
</dbReference>
<proteinExistence type="inferred from homology"/>
<dbReference type="SMART" id="SM00642">
    <property type="entry name" value="Aamy"/>
    <property type="match status" value="1"/>
</dbReference>
<name>A0A0E3LLL1_METBA</name>
<dbReference type="InterPro" id="IPR017853">
    <property type="entry name" value="GH"/>
</dbReference>
<dbReference type="HOGENOM" id="CLU_011725_1_1_2"/>
<dbReference type="Gene3D" id="2.60.40.10">
    <property type="entry name" value="Immunoglobulins"/>
    <property type="match status" value="1"/>
</dbReference>
<dbReference type="InterPro" id="IPR004193">
    <property type="entry name" value="Glyco_hydro_13_N"/>
</dbReference>
<dbReference type="InterPro" id="IPR006047">
    <property type="entry name" value="GH13_cat_dom"/>
</dbReference>
<protein>
    <submittedName>
        <fullName evidence="5">Glycogen debranching enzyme</fullName>
        <ecNumber evidence="5">3.2.1.-</ecNumber>
    </submittedName>
</protein>
<dbReference type="EC" id="3.2.1.-" evidence="5"/>
<dbReference type="InterPro" id="IPR013780">
    <property type="entry name" value="Glyco_hydro_b"/>
</dbReference>
<reference evidence="5 6" key="1">
    <citation type="submission" date="2014-07" db="EMBL/GenBank/DDBJ databases">
        <title>Methanogenic archaea and the global carbon cycle.</title>
        <authorList>
            <person name="Henriksen J.R."/>
            <person name="Luke J."/>
            <person name="Reinhart S."/>
            <person name="Benedict M.N."/>
            <person name="Youngblut N.D."/>
            <person name="Metcalf M.E."/>
            <person name="Whitaker R.J."/>
            <person name="Metcalf W.W."/>
        </authorList>
    </citation>
    <scope>NUCLEOTIDE SEQUENCE [LARGE SCALE GENOMIC DNA]</scope>
    <source>
        <strain evidence="5 6">Wiesmoor</strain>
    </source>
</reference>
<sequence>MLGELYTDHKQNLKEYHYIIERGYPHPLGATPDENGVNFSIYSEHADYVELLLFDKCDDLNPALILYTNRVGELTHSENIENSVKVSEDIENIESSVKVSEDIENIESSVKVSENSETTEATSIALNKTFHFWHVYVRGLKPGVHYAYRIGGPFDPSRGCRFDGDKVLIDPYSKGNNKTLWNREKACMPGDNLAFSMRSVVIDMSHYKWGNNSHVTAEKIYEMPGMGEKLYGKKRLQELNETIIYELHVGGFTRSPTSGATASGTFSGVIDKIPYLKELGITAVELMPVFDFDDATSLDGRKQYWGYDPICFFAPHSGYCVNPEYGAHMEEFRDMVRALHKAGIEVVLDVVFNHTAEGDNLGPVFSFKGIDNSIYYLLEPDEQYYSNYSGCGNTVSCNHPISQKLIVDCLKYWAKEMHVDGFRFDEGSILSLDTNGKVMKYPPVIWQIELDDALGYIKVIAEAWDAAALNQVGYFPGPRWAEWNGYYRDEIRRFVRGDPGIVRRVASRIAGSPDLYQSESRLPINSVNFVTCHDGFTLNDLVSYNHKHNEANGENNRDGIENNLSWNCGVEGETEDPEVETLRERQIKNFAAILLLSIGVPMICMGDEVRRTQKGNNNAYCQDNETSWFDWDLVEKNHDMFRFWKLMIDFRKRHTTILRPRYFTGKENERGLKDISWHGCKLYSPGWDDPHARALSFTMGEPGDEEDIHVLMNMYWEPLEFEIPELKGISRSWYRAVDTFLPSPQEIAGAGEETQVNGNSYIVQGRSVVVLISK</sequence>
<feature type="domain" description="Glycosyl hydrolase family 13 catalytic" evidence="4">
    <location>
        <begin position="246"/>
        <end position="651"/>
    </location>
</feature>
<evidence type="ECO:0000313" key="6">
    <source>
        <dbReference type="Proteomes" id="UP000033038"/>
    </source>
</evidence>
<evidence type="ECO:0000256" key="3">
    <source>
        <dbReference type="ARBA" id="ARBA00023295"/>
    </source>
</evidence>
<dbReference type="InterPro" id="IPR014756">
    <property type="entry name" value="Ig_E-set"/>
</dbReference>
<dbReference type="NCBIfam" id="TIGR02100">
    <property type="entry name" value="glgX_debranch"/>
    <property type="match status" value="1"/>
</dbReference>
<dbReference type="Pfam" id="PF21331">
    <property type="entry name" value="Isoamylase_C"/>
    <property type="match status" value="1"/>
</dbReference>
<dbReference type="PANTHER" id="PTHR43002">
    <property type="entry name" value="GLYCOGEN DEBRANCHING ENZYME"/>
    <property type="match status" value="1"/>
</dbReference>
<dbReference type="GeneID" id="24823741"/>
<dbReference type="InterPro" id="IPR048644">
    <property type="entry name" value="Isoamylase_C"/>
</dbReference>
<dbReference type="Proteomes" id="UP000033038">
    <property type="component" value="Chromosome"/>
</dbReference>
<dbReference type="KEGG" id="mbw:MSBRW_2208"/>
<dbReference type="SUPFAM" id="SSF51011">
    <property type="entry name" value="Glycosyl hydrolase domain"/>
    <property type="match status" value="1"/>
</dbReference>
<keyword evidence="3 5" id="KW-0326">Glycosidase</keyword>
<dbReference type="SUPFAM" id="SSF51445">
    <property type="entry name" value="(Trans)glycosidases"/>
    <property type="match status" value="1"/>
</dbReference>
<dbReference type="Pfam" id="PF00128">
    <property type="entry name" value="Alpha-amylase"/>
    <property type="match status" value="1"/>
</dbReference>
<dbReference type="CDD" id="cd02856">
    <property type="entry name" value="E_set_GDE_Isoamylase_N"/>
    <property type="match status" value="1"/>
</dbReference>
<dbReference type="InterPro" id="IPR013783">
    <property type="entry name" value="Ig-like_fold"/>
</dbReference>
<dbReference type="Gene3D" id="2.60.40.1180">
    <property type="entry name" value="Golgi alpha-mannosidase II"/>
    <property type="match status" value="1"/>
</dbReference>
<gene>
    <name evidence="5" type="ORF">MSBRW_2208</name>
</gene>
<dbReference type="GO" id="GO:0005980">
    <property type="term" value="P:glycogen catabolic process"/>
    <property type="evidence" value="ECO:0007669"/>
    <property type="project" value="InterPro"/>
</dbReference>
<dbReference type="InterPro" id="IPR044505">
    <property type="entry name" value="GlgX_Isoamylase_N_E_set"/>
</dbReference>
<keyword evidence="2 5" id="KW-0378">Hydrolase</keyword>
<dbReference type="CDD" id="cd11326">
    <property type="entry name" value="AmyAc_Glg_debranch"/>
    <property type="match status" value="1"/>
</dbReference>
<evidence type="ECO:0000256" key="2">
    <source>
        <dbReference type="ARBA" id="ARBA00022801"/>
    </source>
</evidence>
<dbReference type="RefSeq" id="WP_011307473.1">
    <property type="nucleotide sequence ID" value="NZ_CP009526.1"/>
</dbReference>
<dbReference type="GO" id="GO:0004135">
    <property type="term" value="F:amylo-alpha-1,6-glucosidase activity"/>
    <property type="evidence" value="ECO:0007669"/>
    <property type="project" value="InterPro"/>
</dbReference>
<dbReference type="InterPro" id="IPR011837">
    <property type="entry name" value="Glycogen_debranch_GlgX"/>
</dbReference>
<comment type="similarity">
    <text evidence="1">Belongs to the glycosyl hydrolase 13 family.</text>
</comment>